<evidence type="ECO:0000256" key="1">
    <source>
        <dbReference type="ARBA" id="ARBA00022741"/>
    </source>
</evidence>
<dbReference type="Proteomes" id="UP000076842">
    <property type="component" value="Unassembled WGS sequence"/>
</dbReference>
<dbReference type="SUPFAM" id="SSF52540">
    <property type="entry name" value="P-loop containing nucleoside triphosphate hydrolases"/>
    <property type="match status" value="1"/>
</dbReference>
<proteinExistence type="predicted"/>
<dbReference type="InParanoid" id="A0A165DS69"/>
<protein>
    <recommendedName>
        <fullName evidence="4">SNF2 N-terminal domain-containing protein</fullName>
    </recommendedName>
</protein>
<evidence type="ECO:0000259" key="4">
    <source>
        <dbReference type="Pfam" id="PF00176"/>
    </source>
</evidence>
<dbReference type="STRING" id="1353952.A0A165DS69"/>
<dbReference type="Gene3D" id="3.40.50.10810">
    <property type="entry name" value="Tandem AAA-ATPase domain"/>
    <property type="match status" value="1"/>
</dbReference>
<name>A0A165DS69_9BASI</name>
<evidence type="ECO:0000313" key="6">
    <source>
        <dbReference type="Proteomes" id="UP000076842"/>
    </source>
</evidence>
<dbReference type="InterPro" id="IPR027417">
    <property type="entry name" value="P-loop_NTPase"/>
</dbReference>
<organism evidence="5 6">
    <name type="scientific">Calocera cornea HHB12733</name>
    <dbReference type="NCBI Taxonomy" id="1353952"/>
    <lineage>
        <taxon>Eukaryota</taxon>
        <taxon>Fungi</taxon>
        <taxon>Dikarya</taxon>
        <taxon>Basidiomycota</taxon>
        <taxon>Agaricomycotina</taxon>
        <taxon>Dacrymycetes</taxon>
        <taxon>Dacrymycetales</taxon>
        <taxon>Dacrymycetaceae</taxon>
        <taxon>Calocera</taxon>
    </lineage>
</organism>
<dbReference type="GO" id="GO:0006281">
    <property type="term" value="P:DNA repair"/>
    <property type="evidence" value="ECO:0007669"/>
    <property type="project" value="TreeGrafter"/>
</dbReference>
<feature type="domain" description="SNF2 N-terminal" evidence="4">
    <location>
        <begin position="1"/>
        <end position="101"/>
    </location>
</feature>
<dbReference type="InterPro" id="IPR038718">
    <property type="entry name" value="SNF2-like_sf"/>
</dbReference>
<evidence type="ECO:0000256" key="2">
    <source>
        <dbReference type="ARBA" id="ARBA00022801"/>
    </source>
</evidence>
<keyword evidence="1" id="KW-0547">Nucleotide-binding</keyword>
<keyword evidence="3" id="KW-0067">ATP-binding</keyword>
<dbReference type="GO" id="GO:0005634">
    <property type="term" value="C:nucleus"/>
    <property type="evidence" value="ECO:0007669"/>
    <property type="project" value="TreeGrafter"/>
</dbReference>
<dbReference type="AlphaFoldDB" id="A0A165DS69"/>
<keyword evidence="6" id="KW-1185">Reference proteome</keyword>
<dbReference type="InterPro" id="IPR050628">
    <property type="entry name" value="SNF2_RAD54_helicase_TF"/>
</dbReference>
<dbReference type="InterPro" id="IPR000330">
    <property type="entry name" value="SNF2_N"/>
</dbReference>
<dbReference type="OrthoDB" id="423559at2759"/>
<feature type="non-terminal residue" evidence="5">
    <location>
        <position position="101"/>
    </location>
</feature>
<evidence type="ECO:0000256" key="3">
    <source>
        <dbReference type="ARBA" id="ARBA00022840"/>
    </source>
</evidence>
<dbReference type="EMBL" id="KV424037">
    <property type="protein sequence ID" value="KZT53434.1"/>
    <property type="molecule type" value="Genomic_DNA"/>
</dbReference>
<dbReference type="GO" id="GO:0016787">
    <property type="term" value="F:hydrolase activity"/>
    <property type="evidence" value="ECO:0007669"/>
    <property type="project" value="UniProtKB-KW"/>
</dbReference>
<keyword evidence="2" id="KW-0378">Hydrolase</keyword>
<feature type="non-terminal residue" evidence="5">
    <location>
        <position position="1"/>
    </location>
</feature>
<dbReference type="GO" id="GO:0005524">
    <property type="term" value="F:ATP binding"/>
    <property type="evidence" value="ECO:0007669"/>
    <property type="project" value="UniProtKB-KW"/>
</dbReference>
<sequence>LIVVVGPVVQQWKREIESKTKPVLSCMILGGTRPKNLSRELMKHNIVIATFNRVRLCFKADLHPLFSVKWHQIVLDESQEIRNPITQTTQAVLKLSGKHRW</sequence>
<dbReference type="Pfam" id="PF00176">
    <property type="entry name" value="SNF2-rel_dom"/>
    <property type="match status" value="1"/>
</dbReference>
<dbReference type="PANTHER" id="PTHR45626">
    <property type="entry name" value="TRANSCRIPTION TERMINATION FACTOR 2-RELATED"/>
    <property type="match status" value="1"/>
</dbReference>
<dbReference type="GO" id="GO:0008094">
    <property type="term" value="F:ATP-dependent activity, acting on DNA"/>
    <property type="evidence" value="ECO:0007669"/>
    <property type="project" value="TreeGrafter"/>
</dbReference>
<evidence type="ECO:0000313" key="5">
    <source>
        <dbReference type="EMBL" id="KZT53434.1"/>
    </source>
</evidence>
<accession>A0A165DS69</accession>
<gene>
    <name evidence="5" type="ORF">CALCODRAFT_403207</name>
</gene>
<reference evidence="5 6" key="1">
    <citation type="journal article" date="2016" name="Mol. Biol. Evol.">
        <title>Comparative Genomics of Early-Diverging Mushroom-Forming Fungi Provides Insights into the Origins of Lignocellulose Decay Capabilities.</title>
        <authorList>
            <person name="Nagy L.G."/>
            <person name="Riley R."/>
            <person name="Tritt A."/>
            <person name="Adam C."/>
            <person name="Daum C."/>
            <person name="Floudas D."/>
            <person name="Sun H."/>
            <person name="Yadav J.S."/>
            <person name="Pangilinan J."/>
            <person name="Larsson K.H."/>
            <person name="Matsuura K."/>
            <person name="Barry K."/>
            <person name="Labutti K."/>
            <person name="Kuo R."/>
            <person name="Ohm R.A."/>
            <person name="Bhattacharya S.S."/>
            <person name="Shirouzu T."/>
            <person name="Yoshinaga Y."/>
            <person name="Martin F.M."/>
            <person name="Grigoriev I.V."/>
            <person name="Hibbett D.S."/>
        </authorList>
    </citation>
    <scope>NUCLEOTIDE SEQUENCE [LARGE SCALE GENOMIC DNA]</scope>
    <source>
        <strain evidence="5 6">HHB12733</strain>
    </source>
</reference>